<name>A0A9W7D873_9STRA</name>
<dbReference type="AlphaFoldDB" id="A0A9W7D873"/>
<dbReference type="InterPro" id="IPR030392">
    <property type="entry name" value="S74_ICA"/>
</dbReference>
<dbReference type="OrthoDB" id="129311at2759"/>
<protein>
    <submittedName>
        <fullName evidence="2">Unnamed protein product</fullName>
    </submittedName>
</protein>
<keyword evidence="3" id="KW-1185">Reference proteome</keyword>
<organism evidence="2 3">
    <name type="scientific">Phytophthora fragariaefolia</name>
    <dbReference type="NCBI Taxonomy" id="1490495"/>
    <lineage>
        <taxon>Eukaryota</taxon>
        <taxon>Sar</taxon>
        <taxon>Stramenopiles</taxon>
        <taxon>Oomycota</taxon>
        <taxon>Peronosporomycetes</taxon>
        <taxon>Peronosporales</taxon>
        <taxon>Peronosporaceae</taxon>
        <taxon>Phytophthora</taxon>
    </lineage>
</organism>
<dbReference type="EMBL" id="BSXT01004170">
    <property type="protein sequence ID" value="GMF57019.1"/>
    <property type="molecule type" value="Genomic_DNA"/>
</dbReference>
<gene>
    <name evidence="2" type="ORF">Pfra01_002429100</name>
</gene>
<evidence type="ECO:0000313" key="2">
    <source>
        <dbReference type="EMBL" id="GMF57019.1"/>
    </source>
</evidence>
<dbReference type="Pfam" id="PF13884">
    <property type="entry name" value="Peptidase_S74"/>
    <property type="match status" value="1"/>
</dbReference>
<evidence type="ECO:0000259" key="1">
    <source>
        <dbReference type="Pfam" id="PF13884"/>
    </source>
</evidence>
<feature type="domain" description="Peptidase S74" evidence="1">
    <location>
        <begin position="77"/>
        <end position="132"/>
    </location>
</feature>
<proteinExistence type="predicted"/>
<comment type="caution">
    <text evidence="2">The sequence shown here is derived from an EMBL/GenBank/DDBJ whole genome shotgun (WGS) entry which is preliminary data.</text>
</comment>
<reference evidence="2" key="1">
    <citation type="submission" date="2023-04" db="EMBL/GenBank/DDBJ databases">
        <title>Phytophthora fragariaefolia NBRC 109709.</title>
        <authorList>
            <person name="Ichikawa N."/>
            <person name="Sato H."/>
            <person name="Tonouchi N."/>
        </authorList>
    </citation>
    <scope>NUCLEOTIDE SEQUENCE</scope>
    <source>
        <strain evidence="2">NBRC 109709</strain>
    </source>
</reference>
<dbReference type="Proteomes" id="UP001165121">
    <property type="component" value="Unassembled WGS sequence"/>
</dbReference>
<sequence>MPSRWLGWKYRDCSEIETGTALGYIWLGSPVIGTLIHSDHKIGVALHHNTLGPLSAIAVGIGTSGALLAGTGCYTTSDARVKKDWSELSDDIGYARLEVKPLLFRYKSQPNSVPLQLGYRAQDLLRAGLPHCVNYTLTKILESKTQSLIRPASSIASITPACKDLRSNLTTDEPNNFLGSTMLLGDKIIVQGDSVFLPTKTPEGESAILEVSISDKKLAHIEDIETSS</sequence>
<evidence type="ECO:0000313" key="3">
    <source>
        <dbReference type="Proteomes" id="UP001165121"/>
    </source>
</evidence>
<accession>A0A9W7D873</accession>